<evidence type="ECO:0000313" key="2">
    <source>
        <dbReference type="Proteomes" id="UP001589536"/>
    </source>
</evidence>
<dbReference type="Proteomes" id="UP001589536">
    <property type="component" value="Unassembled WGS sequence"/>
</dbReference>
<dbReference type="RefSeq" id="WP_345043248.1">
    <property type="nucleotide sequence ID" value="NZ_BAABED010000001.1"/>
</dbReference>
<organism evidence="1 2">
    <name type="scientific">Arthrobacter methylotrophus</name>
    <dbReference type="NCBI Taxonomy" id="121291"/>
    <lineage>
        <taxon>Bacteria</taxon>
        <taxon>Bacillati</taxon>
        <taxon>Actinomycetota</taxon>
        <taxon>Actinomycetes</taxon>
        <taxon>Micrococcales</taxon>
        <taxon>Micrococcaceae</taxon>
        <taxon>Arthrobacter</taxon>
    </lineage>
</organism>
<evidence type="ECO:0000313" key="1">
    <source>
        <dbReference type="EMBL" id="MFB9714091.1"/>
    </source>
</evidence>
<protein>
    <submittedName>
        <fullName evidence="1">Uncharacterized protein</fullName>
    </submittedName>
</protein>
<name>A0ABV5UNJ7_9MICC</name>
<keyword evidence="2" id="KW-1185">Reference proteome</keyword>
<gene>
    <name evidence="1" type="ORF">ACFFPI_07960</name>
</gene>
<sequence>MSTGTESVEPIGFGAIVDKDGRTVVINLTPMDRLVIARLQDVEDHPDLILDEAA</sequence>
<proteinExistence type="predicted"/>
<accession>A0ABV5UNJ7</accession>
<reference evidence="1 2" key="1">
    <citation type="submission" date="2024-09" db="EMBL/GenBank/DDBJ databases">
        <authorList>
            <person name="Sun Q."/>
            <person name="Mori K."/>
        </authorList>
    </citation>
    <scope>NUCLEOTIDE SEQUENCE [LARGE SCALE GENOMIC DNA]</scope>
    <source>
        <strain evidence="1 2">JCM 13519</strain>
    </source>
</reference>
<comment type="caution">
    <text evidence="1">The sequence shown here is derived from an EMBL/GenBank/DDBJ whole genome shotgun (WGS) entry which is preliminary data.</text>
</comment>
<dbReference type="EMBL" id="JBHMBH010000019">
    <property type="protein sequence ID" value="MFB9714091.1"/>
    <property type="molecule type" value="Genomic_DNA"/>
</dbReference>